<sequence length="104" mass="11498">VFKERAQLKKGYIKLIAAVILGVAIIGGGIYGVYTLLSSNTTTILYRSTVDDKINAIRPYIVALDSYNAYSVAYANQLQPTLEELRNGSHNTTITLPKYKDLKT</sequence>
<keyword evidence="1" id="KW-0812">Transmembrane</keyword>
<reference evidence="2" key="1">
    <citation type="submission" date="2013-12" db="EMBL/GenBank/DDBJ databases">
        <title>A Varibaculum cambriense genome reconstructed from a premature infant gut community with otherwise low bacterial novelty that shifts toward anaerobic metabolism during the third week of life.</title>
        <authorList>
            <person name="Brown C.T."/>
            <person name="Sharon I."/>
            <person name="Thomas B.C."/>
            <person name="Castelle C.J."/>
            <person name="Morowitz M.J."/>
            <person name="Banfield J.F."/>
        </authorList>
    </citation>
    <scope>NUCLEOTIDE SEQUENCE</scope>
</reference>
<name>W1YS23_9ZZZZ</name>
<protein>
    <submittedName>
        <fullName evidence="2">Uncharacterized protein</fullName>
    </submittedName>
</protein>
<feature type="non-terminal residue" evidence="2">
    <location>
        <position position="104"/>
    </location>
</feature>
<keyword evidence="1" id="KW-1133">Transmembrane helix</keyword>
<proteinExistence type="predicted"/>
<evidence type="ECO:0000256" key="1">
    <source>
        <dbReference type="SAM" id="Phobius"/>
    </source>
</evidence>
<dbReference type="EMBL" id="AZMM01000866">
    <property type="protein sequence ID" value="ETJ45131.1"/>
    <property type="molecule type" value="Genomic_DNA"/>
</dbReference>
<keyword evidence="1" id="KW-0472">Membrane</keyword>
<gene>
    <name evidence="2" type="ORF">Q604_UNBC00866G0001</name>
</gene>
<feature type="non-terminal residue" evidence="2">
    <location>
        <position position="1"/>
    </location>
</feature>
<comment type="caution">
    <text evidence="2">The sequence shown here is derived from an EMBL/GenBank/DDBJ whole genome shotgun (WGS) entry which is preliminary data.</text>
</comment>
<accession>W1YS23</accession>
<dbReference type="AlphaFoldDB" id="W1YS23"/>
<feature type="transmembrane region" description="Helical" evidence="1">
    <location>
        <begin position="12"/>
        <end position="34"/>
    </location>
</feature>
<evidence type="ECO:0000313" key="2">
    <source>
        <dbReference type="EMBL" id="ETJ45131.1"/>
    </source>
</evidence>
<organism evidence="2">
    <name type="scientific">human gut metagenome</name>
    <dbReference type="NCBI Taxonomy" id="408170"/>
    <lineage>
        <taxon>unclassified sequences</taxon>
        <taxon>metagenomes</taxon>
        <taxon>organismal metagenomes</taxon>
    </lineage>
</organism>